<name>A0A6J4UDA9_9BACT</name>
<sequence length="161" mass="16840">EADVKLTRIPAGVLAEGDADATLRMVCMRCLEEFEQPVHAEFADEYRPTVDVLSGVELSADGVDEDEAEYLPIDGAHILDLGESLRQAIVLALPMAPHCREDCPGLVGTTAADAGESGEAGLAVLGRLLDDGAVDVAPAEAGAEASRPAAPRPPRRGRGDR</sequence>
<dbReference type="InterPro" id="IPR003772">
    <property type="entry name" value="YceD"/>
</dbReference>
<feature type="compositionally biased region" description="Low complexity" evidence="1">
    <location>
        <begin position="139"/>
        <end position="149"/>
    </location>
</feature>
<proteinExistence type="predicted"/>
<protein>
    <recommendedName>
        <fullName evidence="3">DUF177 domain-containing protein</fullName>
    </recommendedName>
</protein>
<dbReference type="EMBL" id="CADCWM010000169">
    <property type="protein sequence ID" value="CAA9547379.1"/>
    <property type="molecule type" value="Genomic_DNA"/>
</dbReference>
<reference evidence="2" key="1">
    <citation type="submission" date="2020-02" db="EMBL/GenBank/DDBJ databases">
        <authorList>
            <person name="Meier V. D."/>
        </authorList>
    </citation>
    <scope>NUCLEOTIDE SEQUENCE</scope>
    <source>
        <strain evidence="2">AVDCRST_MAG88</strain>
    </source>
</reference>
<dbReference type="AlphaFoldDB" id="A0A6J4UDA9"/>
<evidence type="ECO:0000256" key="1">
    <source>
        <dbReference type="SAM" id="MobiDB-lite"/>
    </source>
</evidence>
<evidence type="ECO:0008006" key="3">
    <source>
        <dbReference type="Google" id="ProtNLM"/>
    </source>
</evidence>
<evidence type="ECO:0000313" key="2">
    <source>
        <dbReference type="EMBL" id="CAA9547379.1"/>
    </source>
</evidence>
<gene>
    <name evidence="2" type="ORF">AVDCRST_MAG88-516</name>
</gene>
<dbReference type="Pfam" id="PF02620">
    <property type="entry name" value="YceD"/>
    <property type="match status" value="1"/>
</dbReference>
<organism evidence="2">
    <name type="scientific">uncultured Thermomicrobiales bacterium</name>
    <dbReference type="NCBI Taxonomy" id="1645740"/>
    <lineage>
        <taxon>Bacteria</taxon>
        <taxon>Pseudomonadati</taxon>
        <taxon>Thermomicrobiota</taxon>
        <taxon>Thermomicrobia</taxon>
        <taxon>Thermomicrobiales</taxon>
        <taxon>environmental samples</taxon>
    </lineage>
</organism>
<feature type="region of interest" description="Disordered" evidence="1">
    <location>
        <begin position="139"/>
        <end position="161"/>
    </location>
</feature>
<accession>A0A6J4UDA9</accession>
<feature type="non-terminal residue" evidence="2">
    <location>
        <position position="1"/>
    </location>
</feature>